<feature type="compositionally biased region" description="Low complexity" evidence="2">
    <location>
        <begin position="47"/>
        <end position="57"/>
    </location>
</feature>
<dbReference type="Gene3D" id="3.40.190.10">
    <property type="entry name" value="Periplasmic binding protein-like II"/>
    <property type="match status" value="1"/>
</dbReference>
<feature type="chain" id="PRO_5039208824" evidence="3">
    <location>
        <begin position="21"/>
        <end position="479"/>
    </location>
</feature>
<keyword evidence="1 3" id="KW-0732">Signal</keyword>
<name>A0A318EHB9_9FIRM</name>
<reference evidence="4 5" key="1">
    <citation type="submission" date="2018-05" db="EMBL/GenBank/DDBJ databases">
        <title>Genomic Encyclopedia of Type Strains, Phase IV (KMG-IV): sequencing the most valuable type-strain genomes for metagenomic binning, comparative biology and taxonomic classification.</title>
        <authorList>
            <person name="Goeker M."/>
        </authorList>
    </citation>
    <scope>NUCLEOTIDE SEQUENCE [LARGE SCALE GENOMIC DNA]</scope>
    <source>
        <strain evidence="4 5">DSM 28816</strain>
    </source>
</reference>
<organism evidence="4 5">
    <name type="scientific">Lachnotalea glycerini</name>
    <dbReference type="NCBI Taxonomy" id="1763509"/>
    <lineage>
        <taxon>Bacteria</taxon>
        <taxon>Bacillati</taxon>
        <taxon>Bacillota</taxon>
        <taxon>Clostridia</taxon>
        <taxon>Lachnospirales</taxon>
        <taxon>Lachnospiraceae</taxon>
        <taxon>Lachnotalea</taxon>
    </lineage>
</organism>
<sequence>MKKKMLALALAASMATVSLTGCGGSSTTTTEATTNEATDTEKETETSETADTATATDAADEEVPENEVIGNTNAEDAFYVYCWNADVMNNVITYFNETYPEDADRIVYVNTGGTDFYQTKIDALLDDPTNPQYPDMIAMEMDYIMKYTDSDYTLPVSELGITEADMKNMYQYTIDAATVNGQVKGLSWQACPGAMMYRRSLAEKYLGTSEPDKVQEFFKDWDTMLATGKKIVADSNGATKLFSGVDDVKRVYQAARETAWYDSNSKLTVEDTMLDYMDYAKALQDAGLTNGTTQWTDEWAANVQNDNTFAYMGCTWFLHWTLKANCGGTKAGEGTYGDWAMCAGPQPYYWGGTWLGATKDCSDKNLAGKIMKAATCDTEVMKNICKGSLDYVNNKEAIASLSEEGVGKFDFLGGQDFLSYFSPLAEEIELPAMCGEDFYITTAFDDQVTSYVNGDKDKETAVKDFKSYVVDLYPYLSAE</sequence>
<accession>A0A318EHB9</accession>
<protein>
    <submittedName>
        <fullName evidence="4">ABC-type glycerol-3-phosphate transport system substrate-binding protein</fullName>
    </submittedName>
</protein>
<dbReference type="PANTHER" id="PTHR43649:SF33">
    <property type="entry name" value="POLYGALACTURONAN_RHAMNOGALACTURONAN-BINDING PROTEIN YTCQ"/>
    <property type="match status" value="1"/>
</dbReference>
<proteinExistence type="predicted"/>
<dbReference type="AlphaFoldDB" id="A0A318EHB9"/>
<evidence type="ECO:0000256" key="1">
    <source>
        <dbReference type="ARBA" id="ARBA00022729"/>
    </source>
</evidence>
<dbReference type="PANTHER" id="PTHR43649">
    <property type="entry name" value="ARABINOSE-BINDING PROTEIN-RELATED"/>
    <property type="match status" value="1"/>
</dbReference>
<dbReference type="EMBL" id="QICS01000015">
    <property type="protein sequence ID" value="PXV85680.1"/>
    <property type="molecule type" value="Genomic_DNA"/>
</dbReference>
<dbReference type="RefSeq" id="WP_110291851.1">
    <property type="nucleotide sequence ID" value="NZ_QICS01000015.1"/>
</dbReference>
<evidence type="ECO:0000256" key="3">
    <source>
        <dbReference type="SAM" id="SignalP"/>
    </source>
</evidence>
<dbReference type="InterPro" id="IPR050490">
    <property type="entry name" value="Bact_solute-bd_prot1"/>
</dbReference>
<dbReference type="PROSITE" id="PS51257">
    <property type="entry name" value="PROKAR_LIPOPROTEIN"/>
    <property type="match status" value="1"/>
</dbReference>
<gene>
    <name evidence="4" type="ORF">C8E03_11533</name>
</gene>
<dbReference type="SUPFAM" id="SSF53850">
    <property type="entry name" value="Periplasmic binding protein-like II"/>
    <property type="match status" value="1"/>
</dbReference>
<evidence type="ECO:0000256" key="2">
    <source>
        <dbReference type="SAM" id="MobiDB-lite"/>
    </source>
</evidence>
<comment type="caution">
    <text evidence="4">The sequence shown here is derived from an EMBL/GenBank/DDBJ whole genome shotgun (WGS) entry which is preliminary data.</text>
</comment>
<dbReference type="Proteomes" id="UP000247523">
    <property type="component" value="Unassembled WGS sequence"/>
</dbReference>
<feature type="region of interest" description="Disordered" evidence="2">
    <location>
        <begin position="21"/>
        <end position="65"/>
    </location>
</feature>
<feature type="signal peptide" evidence="3">
    <location>
        <begin position="1"/>
        <end position="20"/>
    </location>
</feature>
<feature type="compositionally biased region" description="Low complexity" evidence="2">
    <location>
        <begin position="27"/>
        <end position="37"/>
    </location>
</feature>
<evidence type="ECO:0000313" key="5">
    <source>
        <dbReference type="Proteomes" id="UP000247523"/>
    </source>
</evidence>
<evidence type="ECO:0000313" key="4">
    <source>
        <dbReference type="EMBL" id="PXV85680.1"/>
    </source>
</evidence>